<dbReference type="PROSITE" id="PS50931">
    <property type="entry name" value="HTH_LYSR"/>
    <property type="match status" value="1"/>
</dbReference>
<evidence type="ECO:0000256" key="1">
    <source>
        <dbReference type="ARBA" id="ARBA00009437"/>
    </source>
</evidence>
<comment type="similarity">
    <text evidence="1">Belongs to the LysR transcriptional regulatory family.</text>
</comment>
<organism evidence="6 7">
    <name type="scientific">Thiohalospira halophila DSM 15071</name>
    <dbReference type="NCBI Taxonomy" id="1123397"/>
    <lineage>
        <taxon>Bacteria</taxon>
        <taxon>Pseudomonadati</taxon>
        <taxon>Pseudomonadota</taxon>
        <taxon>Gammaproteobacteria</taxon>
        <taxon>Thiohalospirales</taxon>
        <taxon>Thiohalospiraceae</taxon>
        <taxon>Thiohalospira</taxon>
    </lineage>
</organism>
<dbReference type="SUPFAM" id="SSF53850">
    <property type="entry name" value="Periplasmic binding protein-like II"/>
    <property type="match status" value="1"/>
</dbReference>
<dbReference type="EMBL" id="FOMJ01000004">
    <property type="protein sequence ID" value="SFD34821.1"/>
    <property type="molecule type" value="Genomic_DNA"/>
</dbReference>
<dbReference type="PANTHER" id="PTHR30579:SF7">
    <property type="entry name" value="HTH-TYPE TRANSCRIPTIONAL REGULATOR LRHA-RELATED"/>
    <property type="match status" value="1"/>
</dbReference>
<dbReference type="Pfam" id="PF03466">
    <property type="entry name" value="LysR_substrate"/>
    <property type="match status" value="1"/>
</dbReference>
<dbReference type="GO" id="GO:0003677">
    <property type="term" value="F:DNA binding"/>
    <property type="evidence" value="ECO:0007669"/>
    <property type="project" value="UniProtKB-KW"/>
</dbReference>
<dbReference type="InterPro" id="IPR050176">
    <property type="entry name" value="LTTR"/>
</dbReference>
<keyword evidence="7" id="KW-1185">Reference proteome</keyword>
<accession>A0A1I1RKI5</accession>
<dbReference type="PANTHER" id="PTHR30579">
    <property type="entry name" value="TRANSCRIPTIONAL REGULATOR"/>
    <property type="match status" value="1"/>
</dbReference>
<protein>
    <submittedName>
        <fullName evidence="6">DNA-binding transcriptional regulator, LysR family</fullName>
    </submittedName>
</protein>
<keyword evidence="4" id="KW-0804">Transcription</keyword>
<evidence type="ECO:0000313" key="7">
    <source>
        <dbReference type="Proteomes" id="UP000198611"/>
    </source>
</evidence>
<reference evidence="6 7" key="1">
    <citation type="submission" date="2016-10" db="EMBL/GenBank/DDBJ databases">
        <authorList>
            <person name="de Groot N.N."/>
        </authorList>
    </citation>
    <scope>NUCLEOTIDE SEQUENCE [LARGE SCALE GENOMIC DNA]</scope>
    <source>
        <strain evidence="6 7">HL3</strain>
    </source>
</reference>
<dbReference type="Proteomes" id="UP000198611">
    <property type="component" value="Unassembled WGS sequence"/>
</dbReference>
<keyword evidence="3 6" id="KW-0238">DNA-binding</keyword>
<dbReference type="RefSeq" id="WP_275886931.1">
    <property type="nucleotide sequence ID" value="NZ_FOMJ01000004.1"/>
</dbReference>
<sequence>MDESRNVMSQGHPLDLELLQSLVAVVDSGGFTAAGRRLHRAQSTVSAHLARLEERTGHRLLERSTLAPTPEGERLLAHAREILRHHALAWQELRAQRLGGRLRLGIPDDYLAFLPAVLAEFEERFPGVELTVECGLSVDLVGAVRTGGLDLAVVTRQPGSPGGETLRREPLRWAGAADHAAHERDPLPLALSRRGVCIFREQSLEALESAGRPWRVAYTSTGLAGLLAAVRAGLAVTVLTPSMFEPGLRALGEAEGLPPLPAVDIALHRAPGRPSEPATRLAELLQERLAWPEGPA</sequence>
<name>A0A1I1RKI5_9GAMM</name>
<dbReference type="InterPro" id="IPR000847">
    <property type="entry name" value="LysR_HTH_N"/>
</dbReference>
<dbReference type="STRING" id="1123397.SAMN05660831_01491"/>
<dbReference type="GO" id="GO:0003700">
    <property type="term" value="F:DNA-binding transcription factor activity"/>
    <property type="evidence" value="ECO:0007669"/>
    <property type="project" value="InterPro"/>
</dbReference>
<dbReference type="InterPro" id="IPR036390">
    <property type="entry name" value="WH_DNA-bd_sf"/>
</dbReference>
<feature type="domain" description="HTH lysR-type" evidence="5">
    <location>
        <begin position="14"/>
        <end position="69"/>
    </location>
</feature>
<proteinExistence type="inferred from homology"/>
<gene>
    <name evidence="6" type="ORF">SAMN05660831_01491</name>
</gene>
<dbReference type="InterPro" id="IPR005119">
    <property type="entry name" value="LysR_subst-bd"/>
</dbReference>
<dbReference type="AlphaFoldDB" id="A0A1I1RKI5"/>
<evidence type="ECO:0000259" key="5">
    <source>
        <dbReference type="PROSITE" id="PS50931"/>
    </source>
</evidence>
<keyword evidence="2" id="KW-0805">Transcription regulation</keyword>
<dbReference type="InterPro" id="IPR036388">
    <property type="entry name" value="WH-like_DNA-bd_sf"/>
</dbReference>
<dbReference type="Gene3D" id="3.40.190.10">
    <property type="entry name" value="Periplasmic binding protein-like II"/>
    <property type="match status" value="2"/>
</dbReference>
<evidence type="ECO:0000256" key="3">
    <source>
        <dbReference type="ARBA" id="ARBA00023125"/>
    </source>
</evidence>
<evidence type="ECO:0000313" key="6">
    <source>
        <dbReference type="EMBL" id="SFD34821.1"/>
    </source>
</evidence>
<dbReference type="PRINTS" id="PR00039">
    <property type="entry name" value="HTHLYSR"/>
</dbReference>
<dbReference type="Gene3D" id="1.10.10.10">
    <property type="entry name" value="Winged helix-like DNA-binding domain superfamily/Winged helix DNA-binding domain"/>
    <property type="match status" value="1"/>
</dbReference>
<dbReference type="SUPFAM" id="SSF46785">
    <property type="entry name" value="Winged helix' DNA-binding domain"/>
    <property type="match status" value="1"/>
</dbReference>
<evidence type="ECO:0000256" key="4">
    <source>
        <dbReference type="ARBA" id="ARBA00023163"/>
    </source>
</evidence>
<dbReference type="Pfam" id="PF00126">
    <property type="entry name" value="HTH_1"/>
    <property type="match status" value="1"/>
</dbReference>
<evidence type="ECO:0000256" key="2">
    <source>
        <dbReference type="ARBA" id="ARBA00023015"/>
    </source>
</evidence>